<name>A0A3D8M311_9ALTE</name>
<keyword evidence="2" id="KW-0964">Secreted</keyword>
<evidence type="ECO:0000256" key="1">
    <source>
        <dbReference type="ARBA" id="ARBA00004613"/>
    </source>
</evidence>
<comment type="caution">
    <text evidence="5">The sequence shown here is derived from an EMBL/GenBank/DDBJ whole genome shotgun (WGS) entry which is preliminary data.</text>
</comment>
<sequence>MLQGTNVNEQSSNSPQPQVCEHSAGTLVDLGDRMHSVKSEQASQLPAGMTFFGQFIDHDFTRNSASDKLANPVPGSHTGTNMVTPALDLSSVYNAGGLNDQLGIDLQTGKFLLTQVEGESSWQDNSFDLPRVAEGMEAGKALIPDFRNDSSLLIAQLHVQFLRLHNMVVDHHLSQHPAMHNNPNRLFELAKTQVTACYRRMVRTDFLWRVLHKPIYQAFFEQPQPYAFLGMDGPVFYAGETLPNELTAAAFRFGHSVVKQAYQINDEARLSLMELFQWTGGHNLKSQHLPANLVVDWHSMLDLTQLGRVQMALAASPAMSIELPMGDWPANRLAIRNLVRGQSMSLPSGQSVTRALCHKSSRLQSIIGEYGPVETNPWVQIKSSSDNTPELLLNGLLASSDIATNSPLWYYLLCEAHSASRNYSKLLGPVASYIVAECFYHLLNTSTDEEITNGPIHDDPLSDISTLSEMIKLTQSNPRKAS</sequence>
<dbReference type="InterPro" id="IPR019791">
    <property type="entry name" value="Haem_peroxidase_animal"/>
</dbReference>
<keyword evidence="6" id="KW-1185">Reference proteome</keyword>
<dbReference type="RefSeq" id="WP_115594352.1">
    <property type="nucleotide sequence ID" value="NZ_QRHA01000014.1"/>
</dbReference>
<reference evidence="6" key="1">
    <citation type="submission" date="2018-08" db="EMBL/GenBank/DDBJ databases">
        <authorList>
            <person name="Zhang J."/>
            <person name="Du Z.-J."/>
        </authorList>
    </citation>
    <scope>NUCLEOTIDE SEQUENCE [LARGE SCALE GENOMIC DNA]</scope>
    <source>
        <strain evidence="6">KCTC 52655</strain>
    </source>
</reference>
<dbReference type="PANTHER" id="PTHR11475:SF4">
    <property type="entry name" value="CHORION PEROXIDASE"/>
    <property type="match status" value="1"/>
</dbReference>
<dbReference type="InterPro" id="IPR037120">
    <property type="entry name" value="Haem_peroxidase_sf_animal"/>
</dbReference>
<dbReference type="SUPFAM" id="SSF48113">
    <property type="entry name" value="Heme-dependent peroxidases"/>
    <property type="match status" value="1"/>
</dbReference>
<dbReference type="Pfam" id="PF03098">
    <property type="entry name" value="An_peroxidase"/>
    <property type="match status" value="1"/>
</dbReference>
<dbReference type="GO" id="GO:0004601">
    <property type="term" value="F:peroxidase activity"/>
    <property type="evidence" value="ECO:0007669"/>
    <property type="project" value="InterPro"/>
</dbReference>
<evidence type="ECO:0000256" key="2">
    <source>
        <dbReference type="ARBA" id="ARBA00022525"/>
    </source>
</evidence>
<comment type="subcellular location">
    <subcellularLocation>
        <location evidence="1">Secreted</location>
    </subcellularLocation>
</comment>
<dbReference type="EMBL" id="QRHA01000014">
    <property type="protein sequence ID" value="RDV24103.1"/>
    <property type="molecule type" value="Genomic_DNA"/>
</dbReference>
<feature type="region of interest" description="Disordered" evidence="4">
    <location>
        <begin position="1"/>
        <end position="20"/>
    </location>
</feature>
<dbReference type="InterPro" id="IPR010255">
    <property type="entry name" value="Haem_peroxidase_sf"/>
</dbReference>
<feature type="compositionally biased region" description="Polar residues" evidence="4">
    <location>
        <begin position="1"/>
        <end position="17"/>
    </location>
</feature>
<dbReference type="AlphaFoldDB" id="A0A3D8M311"/>
<organism evidence="5 6">
    <name type="scientific">Alteromonas aestuariivivens</name>
    <dbReference type="NCBI Taxonomy" id="1938339"/>
    <lineage>
        <taxon>Bacteria</taxon>
        <taxon>Pseudomonadati</taxon>
        <taxon>Pseudomonadota</taxon>
        <taxon>Gammaproteobacteria</taxon>
        <taxon>Alteromonadales</taxon>
        <taxon>Alteromonadaceae</taxon>
        <taxon>Alteromonas/Salinimonas group</taxon>
        <taxon>Alteromonas</taxon>
    </lineage>
</organism>
<dbReference type="GO" id="GO:0020037">
    <property type="term" value="F:heme binding"/>
    <property type="evidence" value="ECO:0007669"/>
    <property type="project" value="InterPro"/>
</dbReference>
<dbReference type="PROSITE" id="PS50292">
    <property type="entry name" value="PEROXIDASE_3"/>
    <property type="match status" value="1"/>
</dbReference>
<keyword evidence="3" id="KW-0325">Glycoprotein</keyword>
<proteinExistence type="predicted"/>
<dbReference type="GO" id="GO:0006979">
    <property type="term" value="P:response to oxidative stress"/>
    <property type="evidence" value="ECO:0007669"/>
    <property type="project" value="InterPro"/>
</dbReference>
<evidence type="ECO:0000256" key="4">
    <source>
        <dbReference type="SAM" id="MobiDB-lite"/>
    </source>
</evidence>
<evidence type="ECO:0008006" key="7">
    <source>
        <dbReference type="Google" id="ProtNLM"/>
    </source>
</evidence>
<accession>A0A3D8M311</accession>
<dbReference type="Gene3D" id="1.10.640.10">
    <property type="entry name" value="Haem peroxidase domain superfamily, animal type"/>
    <property type="match status" value="1"/>
</dbReference>
<dbReference type="OrthoDB" id="9765610at2"/>
<dbReference type="Proteomes" id="UP000256561">
    <property type="component" value="Unassembled WGS sequence"/>
</dbReference>
<evidence type="ECO:0000313" key="6">
    <source>
        <dbReference type="Proteomes" id="UP000256561"/>
    </source>
</evidence>
<dbReference type="PANTHER" id="PTHR11475">
    <property type="entry name" value="OXIDASE/PEROXIDASE"/>
    <property type="match status" value="1"/>
</dbReference>
<protein>
    <recommendedName>
        <fullName evidence="7">Peroxidase</fullName>
    </recommendedName>
</protein>
<evidence type="ECO:0000256" key="3">
    <source>
        <dbReference type="ARBA" id="ARBA00023180"/>
    </source>
</evidence>
<gene>
    <name evidence="5" type="ORF">DXV75_15555</name>
</gene>
<dbReference type="GO" id="GO:0005576">
    <property type="term" value="C:extracellular region"/>
    <property type="evidence" value="ECO:0007669"/>
    <property type="project" value="UniProtKB-SubCell"/>
</dbReference>
<evidence type="ECO:0000313" key="5">
    <source>
        <dbReference type="EMBL" id="RDV24103.1"/>
    </source>
</evidence>